<evidence type="ECO:0008006" key="3">
    <source>
        <dbReference type="Google" id="ProtNLM"/>
    </source>
</evidence>
<reference evidence="1 2" key="1">
    <citation type="submission" date="2020-08" db="EMBL/GenBank/DDBJ databases">
        <title>Functional genomics of gut bacteria from endangered species of beetles.</title>
        <authorList>
            <person name="Carlos-Shanley C."/>
        </authorList>
    </citation>
    <scope>NUCLEOTIDE SEQUENCE [LARGE SCALE GENOMIC DNA]</scope>
    <source>
        <strain evidence="1 2">S00123</strain>
    </source>
</reference>
<dbReference type="Proteomes" id="UP000539957">
    <property type="component" value="Unassembled WGS sequence"/>
</dbReference>
<dbReference type="AlphaFoldDB" id="A0A7W7ILW7"/>
<comment type="caution">
    <text evidence="1">The sequence shown here is derived from an EMBL/GenBank/DDBJ whole genome shotgun (WGS) entry which is preliminary data.</text>
</comment>
<gene>
    <name evidence="1" type="ORF">HNP32_000464</name>
</gene>
<keyword evidence="2" id="KW-1185">Reference proteome</keyword>
<name>A0A7W7ILW7_9CAUL</name>
<proteinExistence type="predicted"/>
<dbReference type="EMBL" id="JACHKY010000001">
    <property type="protein sequence ID" value="MBB4796750.1"/>
    <property type="molecule type" value="Genomic_DNA"/>
</dbReference>
<sequence length="119" mass="12971">MSAETHYLAIFTSDKTGPKWRAWRSMSEAQQAETARIGVAAVAAWEEAHRASIVFQGGPLGPTKRIGDDGAVTDMVNLLTVFMVVRADSHEAATRLFEDHPHMSIFVCDGVEVMPVLGD</sequence>
<accession>A0A7W7ILW7</accession>
<evidence type="ECO:0000313" key="2">
    <source>
        <dbReference type="Proteomes" id="UP000539957"/>
    </source>
</evidence>
<evidence type="ECO:0000313" key="1">
    <source>
        <dbReference type="EMBL" id="MBB4796750.1"/>
    </source>
</evidence>
<dbReference type="RefSeq" id="WP_184266635.1">
    <property type="nucleotide sequence ID" value="NZ_JACHKY010000001.1"/>
</dbReference>
<organism evidence="1 2">
    <name type="scientific">Brevundimonas bullata</name>
    <dbReference type="NCBI Taxonomy" id="13160"/>
    <lineage>
        <taxon>Bacteria</taxon>
        <taxon>Pseudomonadati</taxon>
        <taxon>Pseudomonadota</taxon>
        <taxon>Alphaproteobacteria</taxon>
        <taxon>Caulobacterales</taxon>
        <taxon>Caulobacteraceae</taxon>
        <taxon>Brevundimonas</taxon>
    </lineage>
</organism>
<protein>
    <recommendedName>
        <fullName evidence="3">YCII-related domain-containing protein</fullName>
    </recommendedName>
</protein>